<evidence type="ECO:0000256" key="1">
    <source>
        <dbReference type="ARBA" id="ARBA00001966"/>
    </source>
</evidence>
<comment type="caution">
    <text evidence="12">The sequence shown here is derived from an EMBL/GenBank/DDBJ whole genome shotgun (WGS) entry which is preliminary data.</text>
</comment>
<dbReference type="Gene3D" id="3.40.228.10">
    <property type="entry name" value="Dimethylsulfoxide Reductase, domain 2"/>
    <property type="match status" value="1"/>
</dbReference>
<keyword evidence="9" id="KW-0411">Iron-sulfur</keyword>
<name>A0ABQ4E7I0_9ACTN</name>
<gene>
    <name evidence="12" type="ORF">Pen02_55950</name>
</gene>
<evidence type="ECO:0000256" key="7">
    <source>
        <dbReference type="ARBA" id="ARBA00023002"/>
    </source>
</evidence>
<accession>A0ABQ4E7I0</accession>
<evidence type="ECO:0000256" key="4">
    <source>
        <dbReference type="ARBA" id="ARBA00022485"/>
    </source>
</evidence>
<evidence type="ECO:0000256" key="2">
    <source>
        <dbReference type="ARBA" id="ARBA00004196"/>
    </source>
</evidence>
<evidence type="ECO:0000256" key="8">
    <source>
        <dbReference type="ARBA" id="ARBA00023004"/>
    </source>
</evidence>
<feature type="compositionally biased region" description="Low complexity" evidence="10">
    <location>
        <begin position="40"/>
        <end position="57"/>
    </location>
</feature>
<dbReference type="PROSITE" id="PS51669">
    <property type="entry name" value="4FE4S_MOW_BIS_MGD"/>
    <property type="match status" value="1"/>
</dbReference>
<dbReference type="Pfam" id="PF00384">
    <property type="entry name" value="Molybdopterin"/>
    <property type="match status" value="1"/>
</dbReference>
<keyword evidence="13" id="KW-1185">Reference proteome</keyword>
<sequence length="852" mass="92444">MSRSGDPESESSDLPAGHVSRRGLIQTAAVGTAGTLVVGTTPAAASPRPSPGADGSATPDDCSPMPDFSSGSAALDPDRVVASACQFCNSNCRLRIGLKVGRIIEVRGEPDDPVQAGNLCVKGPAMTELVYNRHRLTTPLRRVSGTKGSSTSVFAPVSWDEALDLIAKRLLRLRDDGEARAIANRTSGRLPRGVGSLVARLFAMLGSPNDTDVGPVCNDAGGDALAMTFGLPNFTNGYGVDPATGQEDLGSTRYLLMLGTNQAETHPVTFAHLLRSRERTGARLVVVDPRRTPTAALADTWVAPKPHTDLALILGMLGHIVATGRYDHEFVGRWTVGFDELVRHLHGRGYRPSWAAEITGVPAAVIEQIAEEYAAARPAAIFCNAGISHQLGAFDTYRAIAMLATITGNVGVPGGGCNFMHNTWPGGLCLPPLPGPVPQRGPALPVGPDAFAESILSGRPYRLRAVITEGNPLVSSANTSKVREAYRQLDFYVYTGLFMEEAAYYADVILPVCSGLEFEGVYMRRDDRAIRWQDAAVPRVGQSRSDIEIWVDLAQALARNDRRHSRSYWTDAFPSRWRDYRHLWAEFVAHTPGMGGMTRERLRSRSEPLRWPCPDLDHPGVSTLYHDHPSWYRAAESLDPANRGKRFLTPSGKIEIVTPAQERLLAPSGHTALPFFYTHPEVTGGHPTIAYEPGFITNPLKPQALTHPVRLAVPGSKAIHRRYPLMGMTGRPSVAHFATVTHWTPTGKRLNGVRLIQIHPDTARAHGIAAYDDVIVESPRGAVTGTALLDPGIRADTIFVPNTFGPAQLVGYQFGDPRYQAVNHLLDDRYHDNLSGQQAYKCFACRLRKAPA</sequence>
<protein>
    <submittedName>
        <fullName evidence="12">Oxidoreductase</fullName>
    </submittedName>
</protein>
<comment type="subcellular location">
    <subcellularLocation>
        <location evidence="2">Cell envelope</location>
    </subcellularLocation>
</comment>
<dbReference type="SUPFAM" id="SSF50692">
    <property type="entry name" value="ADC-like"/>
    <property type="match status" value="1"/>
</dbReference>
<dbReference type="SUPFAM" id="SSF53706">
    <property type="entry name" value="Formate dehydrogenase/DMSO reductase, domains 1-3"/>
    <property type="match status" value="1"/>
</dbReference>
<evidence type="ECO:0000256" key="10">
    <source>
        <dbReference type="SAM" id="MobiDB-lite"/>
    </source>
</evidence>
<keyword evidence="4" id="KW-0004">4Fe-4S</keyword>
<keyword evidence="6" id="KW-0732">Signal</keyword>
<dbReference type="EMBL" id="BONW01000028">
    <property type="protein sequence ID" value="GIG90659.1"/>
    <property type="molecule type" value="Genomic_DNA"/>
</dbReference>
<dbReference type="SMART" id="SM00926">
    <property type="entry name" value="Molybdop_Fe4S4"/>
    <property type="match status" value="1"/>
</dbReference>
<evidence type="ECO:0000313" key="12">
    <source>
        <dbReference type="EMBL" id="GIG90659.1"/>
    </source>
</evidence>
<evidence type="ECO:0000256" key="9">
    <source>
        <dbReference type="ARBA" id="ARBA00023014"/>
    </source>
</evidence>
<keyword evidence="7" id="KW-0560">Oxidoreductase</keyword>
<dbReference type="Gene3D" id="2.20.25.90">
    <property type="entry name" value="ADC-like domains"/>
    <property type="match status" value="1"/>
</dbReference>
<dbReference type="PANTHER" id="PTHR43598">
    <property type="entry name" value="TUNGSTEN-CONTAINING FORMYLMETHANOFURAN DEHYDROGENASE 2 SUBUNIT B"/>
    <property type="match status" value="1"/>
</dbReference>
<dbReference type="InterPro" id="IPR006656">
    <property type="entry name" value="Mopterin_OxRdtase"/>
</dbReference>
<comment type="similarity">
    <text evidence="3">Belongs to the prokaryotic molybdopterin-containing oxidoreductase family.</text>
</comment>
<evidence type="ECO:0000259" key="11">
    <source>
        <dbReference type="PROSITE" id="PS51669"/>
    </source>
</evidence>
<dbReference type="Pfam" id="PF01568">
    <property type="entry name" value="Molydop_binding"/>
    <property type="match status" value="1"/>
</dbReference>
<reference evidence="12 13" key="1">
    <citation type="submission" date="2021-01" db="EMBL/GenBank/DDBJ databases">
        <title>Whole genome shotgun sequence of Plantactinospora endophytica NBRC 110450.</title>
        <authorList>
            <person name="Komaki H."/>
            <person name="Tamura T."/>
        </authorList>
    </citation>
    <scope>NUCLEOTIDE SEQUENCE [LARGE SCALE GENOMIC DNA]</scope>
    <source>
        <strain evidence="12 13">NBRC 110450</strain>
    </source>
</reference>
<dbReference type="InterPro" id="IPR009010">
    <property type="entry name" value="Asp_de-COase-like_dom_sf"/>
</dbReference>
<feature type="domain" description="4Fe-4S Mo/W bis-MGD-type" evidence="11">
    <location>
        <begin position="78"/>
        <end position="134"/>
    </location>
</feature>
<dbReference type="InterPro" id="IPR006311">
    <property type="entry name" value="TAT_signal"/>
</dbReference>
<proteinExistence type="inferred from homology"/>
<dbReference type="Pfam" id="PF04879">
    <property type="entry name" value="Molybdop_Fe4S4"/>
    <property type="match status" value="1"/>
</dbReference>
<dbReference type="InterPro" id="IPR006963">
    <property type="entry name" value="Mopterin_OxRdtase_4Fe-4S_dom"/>
</dbReference>
<keyword evidence="8" id="KW-0408">Iron</keyword>
<feature type="region of interest" description="Disordered" evidence="10">
    <location>
        <begin position="1"/>
        <end position="25"/>
    </location>
</feature>
<dbReference type="Gene3D" id="2.40.40.20">
    <property type="match status" value="1"/>
</dbReference>
<dbReference type="InterPro" id="IPR006657">
    <property type="entry name" value="MoPterin_dinucl-bd_dom"/>
</dbReference>
<evidence type="ECO:0000256" key="3">
    <source>
        <dbReference type="ARBA" id="ARBA00010312"/>
    </source>
</evidence>
<evidence type="ECO:0000313" key="13">
    <source>
        <dbReference type="Proteomes" id="UP000646749"/>
    </source>
</evidence>
<dbReference type="Gene3D" id="3.40.50.740">
    <property type="match status" value="2"/>
</dbReference>
<evidence type="ECO:0000256" key="5">
    <source>
        <dbReference type="ARBA" id="ARBA00022723"/>
    </source>
</evidence>
<dbReference type="PROSITE" id="PS51318">
    <property type="entry name" value="TAT"/>
    <property type="match status" value="1"/>
</dbReference>
<dbReference type="PANTHER" id="PTHR43598:SF1">
    <property type="entry name" value="FORMATE DEHYDROGENASE-O MAJOR SUBUNIT"/>
    <property type="match status" value="1"/>
</dbReference>
<evidence type="ECO:0000256" key="6">
    <source>
        <dbReference type="ARBA" id="ARBA00022729"/>
    </source>
</evidence>
<comment type="cofactor">
    <cofactor evidence="1">
        <name>[4Fe-4S] cluster</name>
        <dbReference type="ChEBI" id="CHEBI:49883"/>
    </cofactor>
</comment>
<keyword evidence="5" id="KW-0479">Metal-binding</keyword>
<dbReference type="Proteomes" id="UP000646749">
    <property type="component" value="Unassembled WGS sequence"/>
</dbReference>
<organism evidence="12 13">
    <name type="scientific">Plantactinospora endophytica</name>
    <dbReference type="NCBI Taxonomy" id="673535"/>
    <lineage>
        <taxon>Bacteria</taxon>
        <taxon>Bacillati</taxon>
        <taxon>Actinomycetota</taxon>
        <taxon>Actinomycetes</taxon>
        <taxon>Micromonosporales</taxon>
        <taxon>Micromonosporaceae</taxon>
        <taxon>Plantactinospora</taxon>
    </lineage>
</organism>
<feature type="region of interest" description="Disordered" evidence="10">
    <location>
        <begin position="40"/>
        <end position="71"/>
    </location>
</feature>